<dbReference type="PANTHER" id="PTHR48082:SF2">
    <property type="entry name" value="ATP SYNTHASE SUBUNIT ALPHA, MITOCHONDRIAL"/>
    <property type="match status" value="1"/>
</dbReference>
<keyword evidence="15 20" id="KW-0406">Ion transport</keyword>
<dbReference type="NCBIfam" id="TIGR00962">
    <property type="entry name" value="atpA"/>
    <property type="match status" value="1"/>
</dbReference>
<evidence type="ECO:0000256" key="2">
    <source>
        <dbReference type="ARBA" id="ARBA00004167"/>
    </source>
</evidence>
<comment type="subunit">
    <text evidence="5">F-type ATPases have 2 components, CF(1) - the catalytic core - and CF(0) - the membrane proton channel. CF(1) has five subunits: alpha(3), beta(3), gamma(1), delta(1), epsilon(1). CF(0) has three main subunits: a, b and c.</text>
</comment>
<dbReference type="InterPro" id="IPR036121">
    <property type="entry name" value="ATPase_F1/V1/A1_a/bsu_N_sf"/>
</dbReference>
<dbReference type="CDD" id="cd18113">
    <property type="entry name" value="ATP-synt_F1_alpha_C"/>
    <property type="match status" value="1"/>
</dbReference>
<dbReference type="STRING" id="4232.A0A1Y3BUV4"/>
<feature type="domain" description="ATPase F1/V1/A1 complex alpha/beta subunit nucleotide-binding" evidence="22">
    <location>
        <begin position="300"/>
        <end position="515"/>
    </location>
</feature>
<dbReference type="FunFam" id="2.40.30.20:FF:000001">
    <property type="entry name" value="ATP synthase subunit alpha"/>
    <property type="match status" value="1"/>
</dbReference>
<dbReference type="Pfam" id="PF00306">
    <property type="entry name" value="ATP-synt_ab_C"/>
    <property type="match status" value="1"/>
</dbReference>
<dbReference type="InterPro" id="IPR002146">
    <property type="entry name" value="ATP_synth_b/b'su_bac/chlpt"/>
</dbReference>
<evidence type="ECO:0000256" key="4">
    <source>
        <dbReference type="ARBA" id="ARBA00008936"/>
    </source>
</evidence>
<keyword evidence="17" id="KW-0139">CF(1)</keyword>
<dbReference type="InterPro" id="IPR033732">
    <property type="entry name" value="ATP_synth_F1_a_nt-bd_dom"/>
</dbReference>
<dbReference type="InterPro" id="IPR038376">
    <property type="entry name" value="ATP_synth_asu_C_sf"/>
</dbReference>
<dbReference type="InterPro" id="IPR027417">
    <property type="entry name" value="P-loop_NTPase"/>
</dbReference>
<evidence type="ECO:0000256" key="7">
    <source>
        <dbReference type="ARBA" id="ARBA00022448"/>
    </source>
</evidence>
<dbReference type="NCBIfam" id="NF009884">
    <property type="entry name" value="PRK13343.1"/>
    <property type="match status" value="1"/>
</dbReference>
<evidence type="ECO:0000259" key="23">
    <source>
        <dbReference type="Pfam" id="PF00306"/>
    </source>
</evidence>
<dbReference type="InterPro" id="IPR000194">
    <property type="entry name" value="ATPase_F1/V1/A1_a/bsu_nucl-bd"/>
</dbReference>
<dbReference type="FunFam" id="1.20.150.20:FF:000001">
    <property type="entry name" value="ATP synthase subunit alpha"/>
    <property type="match status" value="1"/>
</dbReference>
<evidence type="ECO:0000256" key="20">
    <source>
        <dbReference type="RuleBase" id="RU000339"/>
    </source>
</evidence>
<dbReference type="GO" id="GO:0045259">
    <property type="term" value="C:proton-transporting ATP synthase complex"/>
    <property type="evidence" value="ECO:0007669"/>
    <property type="project" value="UniProtKB-KW"/>
</dbReference>
<evidence type="ECO:0000256" key="3">
    <source>
        <dbReference type="ARBA" id="ARBA00004170"/>
    </source>
</evidence>
<dbReference type="Pfam" id="PF00006">
    <property type="entry name" value="ATP-synt_ab"/>
    <property type="match status" value="1"/>
</dbReference>
<dbReference type="InterPro" id="IPR020003">
    <property type="entry name" value="ATPase_a/bsu_AS"/>
</dbReference>
<keyword evidence="25" id="KW-0934">Plastid</keyword>
<protein>
    <recommendedName>
        <fullName evidence="6">ATP synthase subunit alpha, mitochondrial</fullName>
    </recommendedName>
</protein>
<evidence type="ECO:0000256" key="17">
    <source>
        <dbReference type="ARBA" id="ARBA00023196"/>
    </source>
</evidence>
<dbReference type="PROSITE" id="PS00152">
    <property type="entry name" value="ATPASE_ALPHA_BETA"/>
    <property type="match status" value="1"/>
</dbReference>
<dbReference type="SUPFAM" id="SSF47917">
    <property type="entry name" value="C-terminal domain of alpha and beta subunits of F1 ATP synthase"/>
    <property type="match status" value="1"/>
</dbReference>
<dbReference type="EMBL" id="CM007897">
    <property type="protein sequence ID" value="OTG17276.1"/>
    <property type="molecule type" value="Genomic_DNA"/>
</dbReference>
<evidence type="ECO:0000313" key="27">
    <source>
        <dbReference type="EMBL" id="OTG17276.1"/>
    </source>
</evidence>
<keyword evidence="7 20" id="KW-0813">Transport</keyword>
<geneLocation type="plastid" evidence="25"/>
<dbReference type="InterPro" id="IPR005294">
    <property type="entry name" value="ATP_synth_F1_asu"/>
</dbReference>
<dbReference type="Proteomes" id="UP000215914">
    <property type="component" value="Chloroplast Pltd"/>
</dbReference>
<dbReference type="Gene3D" id="2.40.30.20">
    <property type="match status" value="1"/>
</dbReference>
<feature type="domain" description="ATPase F1/V1/A1 complex alpha/beta subunit N-terminal" evidence="24">
    <location>
        <begin position="179"/>
        <end position="243"/>
    </location>
</feature>
<reference evidence="25" key="2">
    <citation type="submission" date="2017-02" db="EMBL/GenBank/DDBJ databases">
        <title>Sunflower complete genome.</title>
        <authorList>
            <person name="Langlade N."/>
            <person name="Munos S."/>
        </authorList>
    </citation>
    <scope>NUCLEOTIDE SEQUENCE [LARGE SCALE GENOMIC DNA]</scope>
    <source>
        <tissue evidence="25">Leaves</tissue>
    </source>
</reference>
<dbReference type="GO" id="GO:0015986">
    <property type="term" value="P:proton motive force-driven ATP synthesis"/>
    <property type="evidence" value="ECO:0000318"/>
    <property type="project" value="GO_Central"/>
</dbReference>
<keyword evidence="13" id="KW-1278">Translocase</keyword>
<comment type="similarity">
    <text evidence="4 20">Belongs to the ATPase alpha/beta chains family.</text>
</comment>
<keyword evidence="8" id="KW-0138">CF(0)</keyword>
<keyword evidence="9" id="KW-0812">Transmembrane</keyword>
<evidence type="ECO:0000256" key="6">
    <source>
        <dbReference type="ARBA" id="ARBA00016087"/>
    </source>
</evidence>
<keyword evidence="12" id="KW-0067">ATP-binding</keyword>
<evidence type="ECO:0000256" key="11">
    <source>
        <dbReference type="ARBA" id="ARBA00022781"/>
    </source>
</evidence>
<reference evidence="28" key="1">
    <citation type="journal article" date="2017" name="Nature">
        <title>The sunflower genome provides insights into oil metabolism, flowering and Asterid evolution.</title>
        <authorList>
            <person name="Badouin H."/>
            <person name="Gouzy J."/>
            <person name="Grassa C.J."/>
            <person name="Murat F."/>
            <person name="Staton S.E."/>
            <person name="Cottret L."/>
            <person name="Lelandais-Briere C."/>
            <person name="Owens G.L."/>
            <person name="Carrere S."/>
            <person name="Mayjonade B."/>
            <person name="Legrand L."/>
            <person name="Gill N."/>
            <person name="Kane N.C."/>
            <person name="Bowers J.E."/>
            <person name="Hubner S."/>
            <person name="Bellec A."/>
            <person name="Berard A."/>
            <person name="Berges H."/>
            <person name="Blanchet N."/>
            <person name="Boniface M.C."/>
            <person name="Brunel D."/>
            <person name="Catrice O."/>
            <person name="Chaidir N."/>
            <person name="Claudel C."/>
            <person name="Donnadieu C."/>
            <person name="Faraut T."/>
            <person name="Fievet G."/>
            <person name="Helmstetter N."/>
            <person name="King M."/>
            <person name="Knapp S.J."/>
            <person name="Lai Z."/>
            <person name="Le Paslier M.C."/>
            <person name="Lippi Y."/>
            <person name="Lorenzon L."/>
            <person name="Mandel J.R."/>
            <person name="Marage G."/>
            <person name="Marchand G."/>
            <person name="Marquand E."/>
            <person name="Bret-Mestries E."/>
            <person name="Morien E."/>
            <person name="Nambeesan S."/>
            <person name="Nguyen T."/>
            <person name="Pegot-Espagnet P."/>
            <person name="Pouilly N."/>
            <person name="Raftis F."/>
            <person name="Sallet E."/>
            <person name="Schiex T."/>
            <person name="Thomas J."/>
            <person name="Vandecasteele C."/>
            <person name="Vares D."/>
            <person name="Vear F."/>
            <person name="Vautrin S."/>
            <person name="Crespi M."/>
            <person name="Mangin B."/>
            <person name="Burke J.M."/>
            <person name="Salse J."/>
            <person name="Munos S."/>
            <person name="Vincourt P."/>
            <person name="Rieseberg L.H."/>
            <person name="Langlade N.B."/>
        </authorList>
    </citation>
    <scope>NUCLEOTIDE SEQUENCE [LARGE SCALE GENOMIC DNA]</scope>
    <source>
        <strain evidence="28">cv. SF193</strain>
    </source>
</reference>
<dbReference type="CDD" id="cd01132">
    <property type="entry name" value="F1-ATPase_alpha_CD"/>
    <property type="match status" value="1"/>
</dbReference>
<dbReference type="InterPro" id="IPR023366">
    <property type="entry name" value="ATP_synth_asu-like_sf"/>
</dbReference>
<keyword evidence="10" id="KW-0547">Nucleotide-binding</keyword>
<evidence type="ECO:0000259" key="24">
    <source>
        <dbReference type="Pfam" id="PF02874"/>
    </source>
</evidence>
<dbReference type="FunCoup" id="A0A1Y3BUV4">
    <property type="interactions" value="494"/>
</dbReference>
<evidence type="ECO:0000256" key="19">
    <source>
        <dbReference type="ARBA" id="ARBA00025198"/>
    </source>
</evidence>
<proteinExistence type="inferred from homology"/>
<evidence type="ECO:0000256" key="12">
    <source>
        <dbReference type="ARBA" id="ARBA00022840"/>
    </source>
</evidence>
<accession>A0A1Y3BUV4</accession>
<evidence type="ECO:0000313" key="26">
    <source>
        <dbReference type="EMBL" id="OTG07115.1"/>
    </source>
</evidence>
<dbReference type="GO" id="GO:0009536">
    <property type="term" value="C:plastid"/>
    <property type="evidence" value="ECO:0007669"/>
    <property type="project" value="UniProtKB-ARBA"/>
</dbReference>
<gene>
    <name evidence="27" type="ORF">HannXRQ_Chr08g0210221</name>
    <name evidence="26" type="ORF">HannXRQ_Chr11g0326651</name>
    <name evidence="25" type="ORF">HannXRQ_CPg0579841</name>
</gene>
<keyword evidence="18" id="KW-0066">ATP synthesis</keyword>
<evidence type="ECO:0000256" key="18">
    <source>
        <dbReference type="ARBA" id="ARBA00023310"/>
    </source>
</evidence>
<dbReference type="FunFam" id="3.40.50.300:FF:000002">
    <property type="entry name" value="ATP synthase subunit alpha"/>
    <property type="match status" value="1"/>
</dbReference>
<dbReference type="HAMAP" id="MF_01398">
    <property type="entry name" value="ATP_synth_b_bprime"/>
    <property type="match status" value="1"/>
</dbReference>
<dbReference type="GO" id="GO:0043531">
    <property type="term" value="F:ADP binding"/>
    <property type="evidence" value="ECO:0000318"/>
    <property type="project" value="GO_Central"/>
</dbReference>
<comment type="subcellular location">
    <subcellularLocation>
        <location evidence="3">Membrane</location>
        <topology evidence="3">Peripheral membrane protein</topology>
    </subcellularLocation>
    <subcellularLocation>
        <location evidence="2">Membrane</location>
        <topology evidence="2">Single-pass membrane protein</topology>
    </subcellularLocation>
</comment>
<comment type="function">
    <text evidence="1">Produces ATP from ADP in the presence of a proton gradient across the membrane. The alpha chain is a regulatory subunit.</text>
</comment>
<dbReference type="HAMAP" id="MF_01346">
    <property type="entry name" value="ATP_synth_alpha_bact"/>
    <property type="match status" value="1"/>
</dbReference>
<dbReference type="EMBL" id="CM007907">
    <property type="protein sequence ID" value="OTF84750.1"/>
    <property type="molecule type" value="Genomic_DNA"/>
</dbReference>
<dbReference type="Proteomes" id="UP000215914">
    <property type="component" value="Chromosome 8"/>
</dbReference>
<dbReference type="Proteomes" id="UP000215914">
    <property type="component" value="Chromosome 11"/>
</dbReference>
<keyword evidence="28" id="KW-1185">Reference proteome</keyword>
<evidence type="ECO:0000256" key="16">
    <source>
        <dbReference type="ARBA" id="ARBA00023136"/>
    </source>
</evidence>
<comment type="function">
    <text evidence="19">F(1)F(0) ATP synthase produces ATP from ADP in the presence of a proton or sodium gradient. F-type ATPases consist of two structural domains, F(1) containing the extramembraneous catalytic core and F(0) containing the membrane proton channel, linked together by a central stalk and a peripheral stalk. During catalysis, ATP synthesis in the catalytic domain of F(1) is coupled via a rotary mechanism of the central stalk subunits to proton translocation.</text>
</comment>
<dbReference type="InterPro" id="IPR000793">
    <property type="entry name" value="ATP_synth_asu_C"/>
</dbReference>
<evidence type="ECO:0000256" key="14">
    <source>
        <dbReference type="ARBA" id="ARBA00022989"/>
    </source>
</evidence>
<dbReference type="Gene3D" id="1.20.150.20">
    <property type="entry name" value="ATP synthase alpha/beta chain, C-terminal domain"/>
    <property type="match status" value="1"/>
</dbReference>
<dbReference type="SUPFAM" id="SSF50615">
    <property type="entry name" value="N-terminal domain of alpha and beta subunits of F1 ATP synthase"/>
    <property type="match status" value="1"/>
</dbReference>
<dbReference type="EMBL" id="CM007900">
    <property type="protein sequence ID" value="OTG07115.1"/>
    <property type="molecule type" value="Genomic_DNA"/>
</dbReference>
<evidence type="ECO:0000313" key="28">
    <source>
        <dbReference type="Proteomes" id="UP000215914"/>
    </source>
</evidence>
<evidence type="ECO:0000256" key="21">
    <source>
        <dbReference type="SAM" id="Coils"/>
    </source>
</evidence>
<evidence type="ECO:0000256" key="5">
    <source>
        <dbReference type="ARBA" id="ARBA00011648"/>
    </source>
</evidence>
<dbReference type="AlphaFoldDB" id="A0A1Y3BUV4"/>
<evidence type="ECO:0000256" key="9">
    <source>
        <dbReference type="ARBA" id="ARBA00022692"/>
    </source>
</evidence>
<dbReference type="Pfam" id="PF02874">
    <property type="entry name" value="ATP-synt_ab_N"/>
    <property type="match status" value="1"/>
</dbReference>
<dbReference type="InterPro" id="IPR004100">
    <property type="entry name" value="ATPase_F1/V1/A1_a/bsu_N"/>
</dbReference>
<dbReference type="CDD" id="cd06503">
    <property type="entry name" value="ATP-synt_Fo_b"/>
    <property type="match status" value="1"/>
</dbReference>
<evidence type="ECO:0000256" key="8">
    <source>
        <dbReference type="ARBA" id="ARBA00022547"/>
    </source>
</evidence>
<dbReference type="GO" id="GO:0005524">
    <property type="term" value="F:ATP binding"/>
    <property type="evidence" value="ECO:0000318"/>
    <property type="project" value="GO_Central"/>
</dbReference>
<keyword evidence="11 20" id="KW-0375">Hydrogen ion transport</keyword>
<keyword evidence="14" id="KW-1133">Transmembrane helix</keyword>
<evidence type="ECO:0000256" key="10">
    <source>
        <dbReference type="ARBA" id="ARBA00022741"/>
    </source>
</evidence>
<dbReference type="PANTHER" id="PTHR48082">
    <property type="entry name" value="ATP SYNTHASE SUBUNIT ALPHA, MITOCHONDRIAL"/>
    <property type="match status" value="1"/>
</dbReference>
<evidence type="ECO:0000256" key="1">
    <source>
        <dbReference type="ARBA" id="ARBA00003784"/>
    </source>
</evidence>
<dbReference type="Pfam" id="PF00430">
    <property type="entry name" value="ATP-synt_B"/>
    <property type="match status" value="1"/>
</dbReference>
<dbReference type="SUPFAM" id="SSF52540">
    <property type="entry name" value="P-loop containing nucleoside triphosphate hydrolases"/>
    <property type="match status" value="1"/>
</dbReference>
<dbReference type="CDD" id="cd18116">
    <property type="entry name" value="ATP-synt_F1_alpha_N"/>
    <property type="match status" value="1"/>
</dbReference>
<keyword evidence="16" id="KW-0472">Membrane</keyword>
<dbReference type="Gene3D" id="3.40.50.300">
    <property type="entry name" value="P-loop containing nucleotide triphosphate hydrolases"/>
    <property type="match status" value="1"/>
</dbReference>
<feature type="coiled-coil region" evidence="21">
    <location>
        <begin position="62"/>
        <end position="96"/>
    </location>
</feature>
<name>A0A1Y3BUV4_HELAN</name>
<evidence type="ECO:0000256" key="13">
    <source>
        <dbReference type="ARBA" id="ARBA00022967"/>
    </source>
</evidence>
<organism evidence="25 28">
    <name type="scientific">Helianthus annuus</name>
    <name type="common">Common sunflower</name>
    <dbReference type="NCBI Taxonomy" id="4232"/>
    <lineage>
        <taxon>Eukaryota</taxon>
        <taxon>Viridiplantae</taxon>
        <taxon>Streptophyta</taxon>
        <taxon>Embryophyta</taxon>
        <taxon>Tracheophyta</taxon>
        <taxon>Spermatophyta</taxon>
        <taxon>Magnoliopsida</taxon>
        <taxon>eudicotyledons</taxon>
        <taxon>Gunneridae</taxon>
        <taxon>Pentapetalae</taxon>
        <taxon>asterids</taxon>
        <taxon>campanulids</taxon>
        <taxon>Asterales</taxon>
        <taxon>Asteraceae</taxon>
        <taxon>Asteroideae</taxon>
        <taxon>Heliantheae alliance</taxon>
        <taxon>Heliantheae</taxon>
        <taxon>Helianthus</taxon>
    </lineage>
</organism>
<evidence type="ECO:0000256" key="15">
    <source>
        <dbReference type="ARBA" id="ARBA00023065"/>
    </source>
</evidence>
<keyword evidence="21" id="KW-0175">Coiled coil</keyword>
<sequence>MKNVTDSFVSLGHWPSAGSFGFNTDILATNLINLSVVLGVLIFFGKGVCASYNRKQRILNTIRNSEELREGAIEQLEKARARLRKIEIEADEFRVNGYSEIEREKLNLIDSTYKTLEQLENYKNETINFEQQKASNQVRQRVFQQALQGALGTLNTDEISNIIRERIEQYNREVKIVNTGTVLQVGDGIARIHGLDEVMAGELVEFQEGTIGIALNLESTNVGVVLMGDGLLIQEGSSVKATGKIAQIPVSEAYLGRVINALAKPIDGRGEISSSEYRLIESPAPGIISRRSVYEPLQTGLIAIDSMIPIGRGQRELIIGDRQTGKTAVATDTILNQQGQNVICVYVAIGQKASSVAQVVTTFQEKGAMEYTIVVAETADSPATLQYLAPYTGAALAEYFMYRERHTLIIYDDLSKQAQAYRQMSLLLRRPPGREAYPGDVFYLHSRLLERAAKLSSLLGEGSMTALPIVETQSGDVSAYIPTNVISITDGQIFLSADLFNAGIRPAINVGISVSRVGSAAQIKAMKQVAGKLKLELAQFAELEAFAQFASDLDKATQNQLARGQRLRELLKQSQSAPLAVEEQILTIYTGTNGYLDSLEVGQVRKFLVELRTYLKTNKPQFQEIISSTKIFTEEAEAILKEAIQEQRERFILQEQAA</sequence>
<dbReference type="GO" id="GO:0046933">
    <property type="term" value="F:proton-transporting ATP synthase activity, rotational mechanism"/>
    <property type="evidence" value="ECO:0007669"/>
    <property type="project" value="InterPro"/>
</dbReference>
<feature type="domain" description="ATP synthase alpha subunit C-terminal" evidence="23">
    <location>
        <begin position="522"/>
        <end position="646"/>
    </location>
</feature>
<evidence type="ECO:0000259" key="22">
    <source>
        <dbReference type="Pfam" id="PF00006"/>
    </source>
</evidence>
<evidence type="ECO:0000313" key="25">
    <source>
        <dbReference type="EMBL" id="OTF84750.1"/>
    </source>
</evidence>